<feature type="domain" description="GH18" evidence="2">
    <location>
        <begin position="65"/>
        <end position="414"/>
    </location>
</feature>
<dbReference type="HOGENOM" id="CLU_477538_0_0_1"/>
<dbReference type="AlphaFoldDB" id="W5JNZ4"/>
<name>W5JNZ4_ANODA</name>
<evidence type="ECO:0000256" key="1">
    <source>
        <dbReference type="ARBA" id="ARBA00022729"/>
    </source>
</evidence>
<dbReference type="Gene3D" id="3.10.50.10">
    <property type="match status" value="1"/>
</dbReference>
<dbReference type="EnsemblMetazoa" id="ADAC003783-RA">
    <property type="protein sequence ID" value="ADAC003783-PA"/>
    <property type="gene ID" value="ADAC003783"/>
</dbReference>
<protein>
    <recommendedName>
        <fullName evidence="2">GH18 domain-containing protein</fullName>
    </recommendedName>
</protein>
<dbReference type="SMART" id="SM00636">
    <property type="entry name" value="Glyco_18"/>
    <property type="match status" value="1"/>
</dbReference>
<dbReference type="Gene3D" id="3.20.20.80">
    <property type="entry name" value="Glycosidases"/>
    <property type="match status" value="1"/>
</dbReference>
<dbReference type="EMBL" id="ADMH02001001">
    <property type="protein sequence ID" value="ETN64474.1"/>
    <property type="molecule type" value="Genomic_DNA"/>
</dbReference>
<dbReference type="Proteomes" id="UP000000673">
    <property type="component" value="Unassembled WGS sequence"/>
</dbReference>
<keyword evidence="1" id="KW-0732">Signal</keyword>
<reference evidence="4" key="4">
    <citation type="submission" date="2015-06" db="UniProtKB">
        <authorList>
            <consortium name="EnsemblMetazoa"/>
        </authorList>
    </citation>
    <scope>IDENTIFICATION</scope>
</reference>
<dbReference type="VEuPathDB" id="VectorBase:ADAR2_003728"/>
<accession>W5JNZ4</accession>
<evidence type="ECO:0000313" key="5">
    <source>
        <dbReference type="Proteomes" id="UP000000673"/>
    </source>
</evidence>
<dbReference type="PANTHER" id="PTHR11177">
    <property type="entry name" value="CHITINASE"/>
    <property type="match status" value="1"/>
</dbReference>
<keyword evidence="5" id="KW-1185">Reference proteome</keyword>
<dbReference type="SUPFAM" id="SSF54556">
    <property type="entry name" value="Chitinase insertion domain"/>
    <property type="match status" value="1"/>
</dbReference>
<dbReference type="VEuPathDB" id="VectorBase:ADAC003783"/>
<dbReference type="GO" id="GO:0005975">
    <property type="term" value="P:carbohydrate metabolic process"/>
    <property type="evidence" value="ECO:0007669"/>
    <property type="project" value="InterPro"/>
</dbReference>
<dbReference type="InterPro" id="IPR029070">
    <property type="entry name" value="Chitinase_insertion_sf"/>
</dbReference>
<dbReference type="InterPro" id="IPR011583">
    <property type="entry name" value="Chitinase_II/V-like_cat"/>
</dbReference>
<dbReference type="eggNOG" id="KOG2806">
    <property type="taxonomic scope" value="Eukaryota"/>
</dbReference>
<dbReference type="STRING" id="43151.W5JNZ4"/>
<dbReference type="PROSITE" id="PS51910">
    <property type="entry name" value="GH18_2"/>
    <property type="match status" value="1"/>
</dbReference>
<dbReference type="Pfam" id="PF00704">
    <property type="entry name" value="Glyco_hydro_18"/>
    <property type="match status" value="1"/>
</dbReference>
<reference evidence="3" key="2">
    <citation type="submission" date="2010-05" db="EMBL/GenBank/DDBJ databases">
        <authorList>
            <person name="Almeida L.G."/>
            <person name="Nicolas M.F."/>
            <person name="Souza R.C."/>
            <person name="Vasconcelos A.T.R."/>
        </authorList>
    </citation>
    <scope>NUCLEOTIDE SEQUENCE</scope>
</reference>
<proteinExistence type="predicted"/>
<dbReference type="InterPro" id="IPR050314">
    <property type="entry name" value="Glycosyl_Hydrlase_18"/>
</dbReference>
<dbReference type="GO" id="GO:0004568">
    <property type="term" value="F:chitinase activity"/>
    <property type="evidence" value="ECO:0007669"/>
    <property type="project" value="TreeGrafter"/>
</dbReference>
<organism evidence="3">
    <name type="scientific">Anopheles darlingi</name>
    <name type="common">Mosquito</name>
    <dbReference type="NCBI Taxonomy" id="43151"/>
    <lineage>
        <taxon>Eukaryota</taxon>
        <taxon>Metazoa</taxon>
        <taxon>Ecdysozoa</taxon>
        <taxon>Arthropoda</taxon>
        <taxon>Hexapoda</taxon>
        <taxon>Insecta</taxon>
        <taxon>Pterygota</taxon>
        <taxon>Neoptera</taxon>
        <taxon>Endopterygota</taxon>
        <taxon>Diptera</taxon>
        <taxon>Nematocera</taxon>
        <taxon>Culicoidea</taxon>
        <taxon>Culicidae</taxon>
        <taxon>Anophelinae</taxon>
        <taxon>Anopheles</taxon>
    </lineage>
</organism>
<dbReference type="GO" id="GO:0008061">
    <property type="term" value="F:chitin binding"/>
    <property type="evidence" value="ECO:0007669"/>
    <property type="project" value="InterPro"/>
</dbReference>
<dbReference type="SUPFAM" id="SSF51445">
    <property type="entry name" value="(Trans)glycosidases"/>
    <property type="match status" value="1"/>
</dbReference>
<dbReference type="GO" id="GO:0006032">
    <property type="term" value="P:chitin catabolic process"/>
    <property type="evidence" value="ECO:0007669"/>
    <property type="project" value="TreeGrafter"/>
</dbReference>
<evidence type="ECO:0000313" key="4">
    <source>
        <dbReference type="EnsemblMetazoa" id="ADAC003783-PA"/>
    </source>
</evidence>
<evidence type="ECO:0000259" key="2">
    <source>
        <dbReference type="PROSITE" id="PS51910"/>
    </source>
</evidence>
<gene>
    <name evidence="3" type="ORF">AND_003783</name>
</gene>
<reference evidence="3 5" key="1">
    <citation type="journal article" date="2010" name="BMC Genomics">
        <title>Combination of measures distinguishes pre-miRNAs from other stem-loops in the genome of the newly sequenced Anopheles darlingi.</title>
        <authorList>
            <person name="Mendes N.D."/>
            <person name="Freitas A.T."/>
            <person name="Vasconcelos A.T."/>
            <person name="Sagot M.F."/>
        </authorList>
    </citation>
    <scope>NUCLEOTIDE SEQUENCE</scope>
</reference>
<dbReference type="GO" id="GO:0005576">
    <property type="term" value="C:extracellular region"/>
    <property type="evidence" value="ECO:0007669"/>
    <property type="project" value="TreeGrafter"/>
</dbReference>
<dbReference type="PANTHER" id="PTHR11177:SF360">
    <property type="entry name" value="CHITINASE 4-RELATED"/>
    <property type="match status" value="1"/>
</dbReference>
<dbReference type="InterPro" id="IPR001223">
    <property type="entry name" value="Glyco_hydro18_cat"/>
</dbReference>
<evidence type="ECO:0000313" key="3">
    <source>
        <dbReference type="EMBL" id="ETN64474.1"/>
    </source>
</evidence>
<sequence length="571" mass="62547">MGDCTDRTADRRDTEQLHHRMSPFKKAQMVKIINLNMAPERIQRKEMTLMCLSKNRCLQRDGIALDIVCYYDSVAAGYSTPTVPQDLTGTNCTHYIYVGVGVTTQGSVRILSNYDTSSGFTAFQALRPSGSNVKLYIQVGTDRESTYSLKQAVSSCLDKLVNNVAIFLEQYNFDGVEIDRRTNDLDKASLARLVIRLRARLYMVNKQLIVSVPAVWNDAYDVVSLSLYADLINVHGYNFTGSSTTATAHLAPLFSNPPTTVVSVNSTITTLLAAGTRRNKINLVLPTYARTYLLASESQRVVGAPATGPGAPGTNTNRAGLLARYEACGRLTNAQTGNYTAVDDLTTVTRYYYLRTNWLTLETEDALAAKVTYVKDNKLAGTGIFSLELDDVNNTCQTGAFPVPTLVRNCPAVLDGEFVACSCCPGADYFPTVCARWANAMNAATMQLYPNINYSIFFGSTNPSMGSSMVVEGIRDDRDRAQNEMISYKRIPPSASDLFPGMHDTNAPDKVANGKRRKVLCTGMTYKTLRTGRLLGAATVVYSETEPNSTGNVVRQIREEGDKVIASLGPD</sequence>
<dbReference type="InterPro" id="IPR017853">
    <property type="entry name" value="GH"/>
</dbReference>
<reference evidence="3" key="3">
    <citation type="journal article" date="2013" name="Nucleic Acids Res.">
        <title>The genome of Anopheles darlingi, the main neotropical malaria vector.</title>
        <authorList>
            <person name="Marinotti O."/>
            <person name="Cerqueira G.C."/>
            <person name="de Almeida L.G."/>
            <person name="Ferro M.I."/>
            <person name="Loreto E.L."/>
            <person name="Zaha A."/>
            <person name="Teixeira S.M."/>
            <person name="Wespiser A.R."/>
            <person name="Almeida E Silva A."/>
            <person name="Schlindwein A.D."/>
            <person name="Pacheco A.C."/>
            <person name="Silva A.L."/>
            <person name="Graveley B.R."/>
            <person name="Walenz B.P."/>
            <person name="Lima Bde A."/>
            <person name="Ribeiro C.A."/>
            <person name="Nunes-Silva C.G."/>
            <person name="de Carvalho C.R."/>
            <person name="Soares C.M."/>
            <person name="de Menezes C.B."/>
            <person name="Matiolli C."/>
            <person name="Caffrey D."/>
            <person name="Araujo D.A."/>
            <person name="de Oliveira D.M."/>
            <person name="Golenbock D."/>
            <person name="Grisard E.C."/>
            <person name="Fantinatti-Garboggini F."/>
            <person name="de Carvalho F.M."/>
            <person name="Barcellos F.G."/>
            <person name="Prosdocimi F."/>
            <person name="May G."/>
            <person name="Azevedo Junior G.M."/>
            <person name="Guimaraes G.M."/>
            <person name="Goldman G.H."/>
            <person name="Padilha I.Q."/>
            <person name="Batista Jda S."/>
            <person name="Ferro J.A."/>
            <person name="Ribeiro J.M."/>
            <person name="Fietto J.L."/>
            <person name="Dabbas K.M."/>
            <person name="Cerdeira L."/>
            <person name="Agnez-Lima L.F."/>
            <person name="Brocchi M."/>
            <person name="de Carvalho M.O."/>
            <person name="Teixeira Mde M."/>
            <person name="Diniz Maia Mde M."/>
            <person name="Goldman M.H."/>
            <person name="Cruz Schneider M.P."/>
            <person name="Felipe M.S."/>
            <person name="Hungria M."/>
            <person name="Nicolas M.F."/>
            <person name="Pereira M."/>
            <person name="Montes M.A."/>
            <person name="Cantao M.E."/>
            <person name="Vincentz M."/>
            <person name="Rafael M.S."/>
            <person name="Silverman N."/>
            <person name="Stoco P.H."/>
            <person name="Souza R.C."/>
            <person name="Vicentini R."/>
            <person name="Gazzinelli R.T."/>
            <person name="Neves Rde O."/>
            <person name="Silva R."/>
            <person name="Astolfi-Filho S."/>
            <person name="Maciel T.E."/>
            <person name="Urmenyi T.P."/>
            <person name="Tadei W.P."/>
            <person name="Camargo E.P."/>
            <person name="de Vasconcelos A.T."/>
        </authorList>
    </citation>
    <scope>NUCLEOTIDE SEQUENCE</scope>
</reference>